<accession>A0A3N4IM83</accession>
<feature type="compositionally biased region" description="Polar residues" evidence="4">
    <location>
        <begin position="686"/>
        <end position="710"/>
    </location>
</feature>
<feature type="compositionally biased region" description="Basic and acidic residues" evidence="4">
    <location>
        <begin position="319"/>
        <end position="330"/>
    </location>
</feature>
<dbReference type="STRING" id="1160509.A0A3N4IM83"/>
<dbReference type="OrthoDB" id="277439at2759"/>
<keyword evidence="3" id="KW-0539">Nucleus</keyword>
<feature type="region of interest" description="Disordered" evidence="4">
    <location>
        <begin position="617"/>
        <end position="814"/>
    </location>
</feature>
<reference evidence="5 6" key="1">
    <citation type="journal article" date="2018" name="Nat. Ecol. Evol.">
        <title>Pezizomycetes genomes reveal the molecular basis of ectomycorrhizal truffle lifestyle.</title>
        <authorList>
            <person name="Murat C."/>
            <person name="Payen T."/>
            <person name="Noel B."/>
            <person name="Kuo A."/>
            <person name="Morin E."/>
            <person name="Chen J."/>
            <person name="Kohler A."/>
            <person name="Krizsan K."/>
            <person name="Balestrini R."/>
            <person name="Da Silva C."/>
            <person name="Montanini B."/>
            <person name="Hainaut M."/>
            <person name="Levati E."/>
            <person name="Barry K.W."/>
            <person name="Belfiori B."/>
            <person name="Cichocki N."/>
            <person name="Clum A."/>
            <person name="Dockter R.B."/>
            <person name="Fauchery L."/>
            <person name="Guy J."/>
            <person name="Iotti M."/>
            <person name="Le Tacon F."/>
            <person name="Lindquist E.A."/>
            <person name="Lipzen A."/>
            <person name="Malagnac F."/>
            <person name="Mello A."/>
            <person name="Molinier V."/>
            <person name="Miyauchi S."/>
            <person name="Poulain J."/>
            <person name="Riccioni C."/>
            <person name="Rubini A."/>
            <person name="Sitrit Y."/>
            <person name="Splivallo R."/>
            <person name="Traeger S."/>
            <person name="Wang M."/>
            <person name="Zifcakova L."/>
            <person name="Wipf D."/>
            <person name="Zambonelli A."/>
            <person name="Paolocci F."/>
            <person name="Nowrousian M."/>
            <person name="Ottonello S."/>
            <person name="Baldrian P."/>
            <person name="Spatafora J.W."/>
            <person name="Henrissat B."/>
            <person name="Nagy L.G."/>
            <person name="Aury J.M."/>
            <person name="Wincker P."/>
            <person name="Grigoriev I.V."/>
            <person name="Bonfante P."/>
            <person name="Martin F.M."/>
        </authorList>
    </citation>
    <scope>NUCLEOTIDE SEQUENCE [LARGE SCALE GENOMIC DNA]</scope>
    <source>
        <strain evidence="5 6">RN42</strain>
    </source>
</reference>
<feature type="compositionally biased region" description="Acidic residues" evidence="4">
    <location>
        <begin position="189"/>
        <end position="228"/>
    </location>
</feature>
<dbReference type="AlphaFoldDB" id="A0A3N4IM83"/>
<evidence type="ECO:0000313" key="5">
    <source>
        <dbReference type="EMBL" id="RPA85818.1"/>
    </source>
</evidence>
<comment type="subcellular location">
    <subcellularLocation>
        <location evidence="1">Nucleus</location>
        <location evidence="1">Nucleolus</location>
    </subcellularLocation>
</comment>
<evidence type="ECO:0000313" key="6">
    <source>
        <dbReference type="Proteomes" id="UP000275078"/>
    </source>
</evidence>
<sequence>MVQRISRPGNKSTKPKRKNPKTRALNALATAEAEGGRPDSGIARHRLGEAPPSAKPKRRRRDDSDEGSDNDDDDDESERSGVEEDDGVKWRVGKVDSDEDEDLDSDEAFGESDEERFADWTFRASESGRKSKKMQKEKKELTLDSDEEEESEVDSEDQDQDGDAWVDLSTMLDAKTDDKPEKRKRAQSEEESEDADSEEGDEDSEEEDSDDESDSDISMDDEDDEEADPERLDALHDLISSLPTDPSNNRPSKRQRVDDPNEGKAVSEYNLTSQKITLDDLLPTVNTADPTIKKSLKLLSEDAKKGGKLGKLAAPLAKRQQDRLDRSAAYKETKKTLDRWKDTVKENREAEHIQFPLPNSGAELQAPEKFDSTTHAKPLTTLEEKIAEILKASNMTSEKQILKFEDMQANKLPVEEVQKRTAELRRARELMYREEARAKRVKKIKSKSYHRQLKRDRKKEADAVAATLKENGEFDAEEDEEEKDRRRAEERMSLRFKQSKWAKGVKESGRAGWDDEAREGTHVMMQREDELRRRIHGKKVYGEGESGSDSSSDSDDDSEGGSEDDEVRFRKDIERAEKDDTDMSGTGKIGKNILGLAFMQKAEALKKQQNLEELESLKRSLRNEDESTDEDEREVKGRRTYKPAPQQQEEQKEEKPERLEFEEKGSDDESSSSDDDDVEIIVNAANKPQNPFSTSRSKPLTSANTNSEAAESNPWLSADLGTKGKKSKKLKDDTTKAAKISSKLAKDKTAALSGETVNDDDVEIDVTATLPTPSKTNPLAEKKKKKKKKSTNSTTIAAGDSDASESESEYGSDGDVDKAVVAPAIKQRNLVKKAFAGDNVVYEFEKEKKQMIKDEGDQVTDLTLPGWGSWVGEGVSKKKRRTHPSLLKITKGVAPEARRDAKLKNVVITEKKVRKNTKYNLETLPHPFETRAQYERSLRIPIGPEWTSRNSFQESTKPRVLLKKGMVVEPMKAPFSVKNKK</sequence>
<feature type="compositionally biased region" description="Basic and acidic residues" evidence="4">
    <location>
        <begin position="649"/>
        <end position="664"/>
    </location>
</feature>
<evidence type="ECO:0000256" key="1">
    <source>
        <dbReference type="ARBA" id="ARBA00004604"/>
    </source>
</evidence>
<feature type="region of interest" description="Disordered" evidence="4">
    <location>
        <begin position="1"/>
        <end position="270"/>
    </location>
</feature>
<feature type="compositionally biased region" description="Acidic residues" evidence="4">
    <location>
        <begin position="802"/>
        <end position="814"/>
    </location>
</feature>
<feature type="compositionally biased region" description="Basic and acidic residues" evidence="4">
    <location>
        <begin position="78"/>
        <end position="96"/>
    </location>
</feature>
<feature type="region of interest" description="Disordered" evidence="4">
    <location>
        <begin position="310"/>
        <end position="330"/>
    </location>
</feature>
<feature type="compositionally biased region" description="Acidic residues" evidence="4">
    <location>
        <begin position="473"/>
        <end position="482"/>
    </location>
</feature>
<feature type="compositionally biased region" description="Basic and acidic residues" evidence="4">
    <location>
        <begin position="483"/>
        <end position="493"/>
    </location>
</feature>
<feature type="compositionally biased region" description="Basic and acidic residues" evidence="4">
    <location>
        <begin position="567"/>
        <end position="578"/>
    </location>
</feature>
<dbReference type="Proteomes" id="UP000275078">
    <property type="component" value="Unassembled WGS sequence"/>
</dbReference>
<feature type="compositionally biased region" description="Polar residues" evidence="4">
    <location>
        <begin position="241"/>
        <end position="250"/>
    </location>
</feature>
<keyword evidence="2" id="KW-0597">Phosphoprotein</keyword>
<gene>
    <name evidence="5" type="ORF">BJ508DRAFT_411788</name>
</gene>
<dbReference type="EMBL" id="ML119652">
    <property type="protein sequence ID" value="RPA85818.1"/>
    <property type="molecule type" value="Genomic_DNA"/>
</dbReference>
<dbReference type="GO" id="GO:0006364">
    <property type="term" value="P:rRNA processing"/>
    <property type="evidence" value="ECO:0007669"/>
    <property type="project" value="InterPro"/>
</dbReference>
<dbReference type="PANTHER" id="PTHR14150">
    <property type="entry name" value="U3 SMALL NUCLEOLAR RNA-ASSOCIATED PROTEIN 14"/>
    <property type="match status" value="1"/>
</dbReference>
<proteinExistence type="predicted"/>
<organism evidence="5 6">
    <name type="scientific">Ascobolus immersus RN42</name>
    <dbReference type="NCBI Taxonomy" id="1160509"/>
    <lineage>
        <taxon>Eukaryota</taxon>
        <taxon>Fungi</taxon>
        <taxon>Dikarya</taxon>
        <taxon>Ascomycota</taxon>
        <taxon>Pezizomycotina</taxon>
        <taxon>Pezizomycetes</taxon>
        <taxon>Pezizales</taxon>
        <taxon>Ascobolaceae</taxon>
        <taxon>Ascobolus</taxon>
    </lineage>
</organism>
<dbReference type="GO" id="GO:0032040">
    <property type="term" value="C:small-subunit processome"/>
    <property type="evidence" value="ECO:0007669"/>
    <property type="project" value="InterPro"/>
</dbReference>
<dbReference type="PANTHER" id="PTHR14150:SF12">
    <property type="entry name" value="U3 SMALL NUCLEOLAR RNA-ASSOCIATED PROTEIN 14 HOMOLOG A"/>
    <property type="match status" value="1"/>
</dbReference>
<feature type="compositionally biased region" description="Acidic residues" evidence="4">
    <location>
        <begin position="552"/>
        <end position="566"/>
    </location>
</feature>
<dbReference type="InterPro" id="IPR006709">
    <property type="entry name" value="SSU_processome_Utp14"/>
</dbReference>
<feature type="compositionally biased region" description="Acidic residues" evidence="4">
    <location>
        <begin position="665"/>
        <end position="679"/>
    </location>
</feature>
<feature type="compositionally biased region" description="Acidic residues" evidence="4">
    <location>
        <begin position="143"/>
        <end position="164"/>
    </location>
</feature>
<feature type="compositionally biased region" description="Basic residues" evidence="4">
    <location>
        <begin position="443"/>
        <end position="457"/>
    </location>
</feature>
<protein>
    <submittedName>
        <fullName evidence="5">Utp14-domain-containing protein</fullName>
    </submittedName>
</protein>
<evidence type="ECO:0000256" key="3">
    <source>
        <dbReference type="ARBA" id="ARBA00023242"/>
    </source>
</evidence>
<feature type="compositionally biased region" description="Acidic residues" evidence="4">
    <location>
        <begin position="97"/>
        <end position="116"/>
    </location>
</feature>
<dbReference type="Pfam" id="PF04615">
    <property type="entry name" value="Utp14"/>
    <property type="match status" value="1"/>
</dbReference>
<evidence type="ECO:0000256" key="4">
    <source>
        <dbReference type="SAM" id="MobiDB-lite"/>
    </source>
</evidence>
<feature type="compositionally biased region" description="Basic and acidic residues" evidence="4">
    <location>
        <begin position="504"/>
        <end position="532"/>
    </location>
</feature>
<evidence type="ECO:0000256" key="2">
    <source>
        <dbReference type="ARBA" id="ARBA00022553"/>
    </source>
</evidence>
<name>A0A3N4IM83_ASCIM</name>
<feature type="region of interest" description="Disordered" evidence="4">
    <location>
        <begin position="443"/>
        <end position="589"/>
    </location>
</feature>
<feature type="compositionally biased region" description="Acidic residues" evidence="4">
    <location>
        <begin position="64"/>
        <end position="77"/>
    </location>
</feature>
<keyword evidence="6" id="KW-1185">Reference proteome</keyword>